<evidence type="ECO:0008006" key="3">
    <source>
        <dbReference type="Google" id="ProtNLM"/>
    </source>
</evidence>
<dbReference type="InterPro" id="IPR012337">
    <property type="entry name" value="RNaseH-like_sf"/>
</dbReference>
<gene>
    <name evidence="1" type="ORF">T02_5296</name>
</gene>
<evidence type="ECO:0000313" key="2">
    <source>
        <dbReference type="Proteomes" id="UP000054721"/>
    </source>
</evidence>
<dbReference type="PANTHER" id="PTHR47331">
    <property type="entry name" value="PHD-TYPE DOMAIN-CONTAINING PROTEIN"/>
    <property type="match status" value="1"/>
</dbReference>
<dbReference type="Gene3D" id="3.30.420.10">
    <property type="entry name" value="Ribonuclease H-like superfamily/Ribonuclease H"/>
    <property type="match status" value="1"/>
</dbReference>
<protein>
    <recommendedName>
        <fullName evidence="3">Integrase catalytic domain-containing protein</fullName>
    </recommendedName>
</protein>
<sequence>MSYNEESELMDLFRSVPCSLKGRFLSPEMEQQSTRIAGCSNPGSPYPVNQVRRIELHIFSDASQAAYAACAYLRERIDFANSGSHLLEQQQNSSHVDQGSISLETFRGKTCARNTGVVAQLGGGLAVARQGKLTQRTAGQIEYGIEQVISPTRYSCYEFYATSHETAESREIQVKEFGVKPNTAERVKEFVPFLDQDGFLRMCKQLRRSTLPPDFKHPVLQHNQLVLEMLIKNHHVGQMHASDNQTLVAIRTRVDAKPYQLKMGDHLLDDSRVALAWIKEASARWKPFVANRVQDIQESVSPQCWRYCPTKENPADIPSRGCPPGTLINTALWWHGPPCLMQSREIWPTQPVAKVLAGQIDGRGVEQVINPTRRGSTMAQKGLDQDGLLRVGGRLRRSTLPPDSKHSITLPHNHPVTELLIKAHPVRQMHAGINQTLIDAQPYRLRMGDLPANRVTETPPFIHTGVDFAGPLFIRPDVQGDSIWEKLQRKFNEERIRWKFITPRAPWCGGYWERLIRSIKNALRKTIRGALLKCDELHTVFCEIEARINDRPLVLMGDDIGGEAA</sequence>
<keyword evidence="2" id="KW-1185">Reference proteome</keyword>
<dbReference type="Pfam" id="PF05380">
    <property type="entry name" value="Peptidase_A17"/>
    <property type="match status" value="1"/>
</dbReference>
<dbReference type="SUPFAM" id="SSF53098">
    <property type="entry name" value="Ribonuclease H-like"/>
    <property type="match status" value="1"/>
</dbReference>
<comment type="caution">
    <text evidence="1">The sequence shown here is derived from an EMBL/GenBank/DDBJ whole genome shotgun (WGS) entry which is preliminary data.</text>
</comment>
<dbReference type="STRING" id="6335.A0A0V1LA24"/>
<reference evidence="1 2" key="1">
    <citation type="submission" date="2015-05" db="EMBL/GenBank/DDBJ databases">
        <title>Evolution of Trichinella species and genotypes.</title>
        <authorList>
            <person name="Korhonen P.K."/>
            <person name="Edoardo P."/>
            <person name="Giuseppe L.R."/>
            <person name="Gasser R.B."/>
        </authorList>
    </citation>
    <scope>NUCLEOTIDE SEQUENCE [LARGE SCALE GENOMIC DNA]</scope>
    <source>
        <strain evidence="1">ISS10</strain>
    </source>
</reference>
<dbReference type="Proteomes" id="UP000054721">
    <property type="component" value="Unassembled WGS sequence"/>
</dbReference>
<organism evidence="1 2">
    <name type="scientific">Trichinella nativa</name>
    <dbReference type="NCBI Taxonomy" id="6335"/>
    <lineage>
        <taxon>Eukaryota</taxon>
        <taxon>Metazoa</taxon>
        <taxon>Ecdysozoa</taxon>
        <taxon>Nematoda</taxon>
        <taxon>Enoplea</taxon>
        <taxon>Dorylaimia</taxon>
        <taxon>Trichinellida</taxon>
        <taxon>Trichinellidae</taxon>
        <taxon>Trichinella</taxon>
    </lineage>
</organism>
<dbReference type="InterPro" id="IPR036397">
    <property type="entry name" value="RNaseH_sf"/>
</dbReference>
<dbReference type="OrthoDB" id="8051532at2759"/>
<dbReference type="PANTHER" id="PTHR47331:SF1">
    <property type="entry name" value="GAG-LIKE PROTEIN"/>
    <property type="match status" value="1"/>
</dbReference>
<dbReference type="InterPro" id="IPR008042">
    <property type="entry name" value="Retrotrans_Pao"/>
</dbReference>
<name>A0A0V1LA24_9BILA</name>
<accession>A0A0V1LA24</accession>
<evidence type="ECO:0000313" key="1">
    <source>
        <dbReference type="EMBL" id="KRZ56408.1"/>
    </source>
</evidence>
<dbReference type="GO" id="GO:0003676">
    <property type="term" value="F:nucleic acid binding"/>
    <property type="evidence" value="ECO:0007669"/>
    <property type="project" value="InterPro"/>
</dbReference>
<dbReference type="AlphaFoldDB" id="A0A0V1LA24"/>
<dbReference type="EMBL" id="JYDW01000094">
    <property type="protein sequence ID" value="KRZ56408.1"/>
    <property type="molecule type" value="Genomic_DNA"/>
</dbReference>
<proteinExistence type="predicted"/>